<dbReference type="InterPro" id="IPR009445">
    <property type="entry name" value="TMEM85/Emc4"/>
</dbReference>
<keyword evidence="6" id="KW-1133">Transmembrane helix</keyword>
<evidence type="ECO:0000256" key="2">
    <source>
        <dbReference type="ARBA" id="ARBA00007715"/>
    </source>
</evidence>
<evidence type="ECO:0000256" key="7">
    <source>
        <dbReference type="ARBA" id="ARBA00023136"/>
    </source>
</evidence>
<evidence type="ECO:0000256" key="5">
    <source>
        <dbReference type="ARBA" id="ARBA00022824"/>
    </source>
</evidence>
<gene>
    <name evidence="8" type="ORF">MYAM1_003354</name>
</gene>
<evidence type="ECO:0000256" key="4">
    <source>
        <dbReference type="ARBA" id="ARBA00022692"/>
    </source>
</evidence>
<evidence type="ECO:0000256" key="3">
    <source>
        <dbReference type="ARBA" id="ARBA00020820"/>
    </source>
</evidence>
<name>A0AAJ6CHS0_9BASI</name>
<comment type="similarity">
    <text evidence="2">Belongs to the EMC4 family.</text>
</comment>
<keyword evidence="5" id="KW-0256">Endoplasmic reticulum</keyword>
<proteinExistence type="inferred from homology"/>
<evidence type="ECO:0000313" key="9">
    <source>
        <dbReference type="Proteomes" id="UP001219567"/>
    </source>
</evidence>
<sequence length="116" mass="12861">MGKATKFGSTSGSLLTQWNLEYDQIKPRRGKLDELADVMTLAKQDKNKALENRTVDTVSIQQAKAWEAAVAPAKSIPMNLMMLYMSGNSVQIFSMMCVYMTVVNPLRGITTINQGK</sequence>
<dbReference type="PANTHER" id="PTHR19315">
    <property type="entry name" value="ER MEMBRANE PROTEIN COMPLEX SUBUNIT 4"/>
    <property type="match status" value="1"/>
</dbReference>
<keyword evidence="4" id="KW-0812">Transmembrane</keyword>
<protein>
    <recommendedName>
        <fullName evidence="3">ER membrane protein complex subunit 4</fullName>
    </recommendedName>
</protein>
<dbReference type="EMBL" id="CP119947">
    <property type="protein sequence ID" value="WFD00603.1"/>
    <property type="molecule type" value="Genomic_DNA"/>
</dbReference>
<accession>A0AAJ6CHS0</accession>
<evidence type="ECO:0000256" key="1">
    <source>
        <dbReference type="ARBA" id="ARBA00004477"/>
    </source>
</evidence>
<keyword evidence="7" id="KW-0472">Membrane</keyword>
<keyword evidence="9" id="KW-1185">Reference proteome</keyword>
<dbReference type="Proteomes" id="UP001219567">
    <property type="component" value="Chromosome 5"/>
</dbReference>
<reference evidence="8 9" key="1">
    <citation type="submission" date="2023-03" db="EMBL/GenBank/DDBJ databases">
        <title>Mating type loci evolution in Malassezia.</title>
        <authorList>
            <person name="Coelho M.A."/>
        </authorList>
    </citation>
    <scope>NUCLEOTIDE SEQUENCE [LARGE SCALE GENOMIC DNA]</scope>
    <source>
        <strain evidence="8 9">CBS 9725</strain>
    </source>
</reference>
<dbReference type="GO" id="GO:0005789">
    <property type="term" value="C:endoplasmic reticulum membrane"/>
    <property type="evidence" value="ECO:0007669"/>
    <property type="project" value="UniProtKB-SubCell"/>
</dbReference>
<comment type="subcellular location">
    <subcellularLocation>
        <location evidence="1">Endoplasmic reticulum membrane</location>
        <topology evidence="1">Multi-pass membrane protein</topology>
    </subcellularLocation>
</comment>
<organism evidence="8 9">
    <name type="scientific">Malassezia yamatoensis</name>
    <dbReference type="NCBI Taxonomy" id="253288"/>
    <lineage>
        <taxon>Eukaryota</taxon>
        <taxon>Fungi</taxon>
        <taxon>Dikarya</taxon>
        <taxon>Basidiomycota</taxon>
        <taxon>Ustilaginomycotina</taxon>
        <taxon>Malasseziomycetes</taxon>
        <taxon>Malasseziales</taxon>
        <taxon>Malasseziaceae</taxon>
        <taxon>Malassezia</taxon>
    </lineage>
</organism>
<dbReference type="Pfam" id="PF06417">
    <property type="entry name" value="EMC4"/>
    <property type="match status" value="1"/>
</dbReference>
<evidence type="ECO:0000256" key="6">
    <source>
        <dbReference type="ARBA" id="ARBA00022989"/>
    </source>
</evidence>
<evidence type="ECO:0000313" key="8">
    <source>
        <dbReference type="EMBL" id="WFD00603.1"/>
    </source>
</evidence>
<dbReference type="AlphaFoldDB" id="A0AAJ6CHS0"/>